<feature type="transmembrane region" description="Helical" evidence="1">
    <location>
        <begin position="278"/>
        <end position="301"/>
    </location>
</feature>
<dbReference type="AlphaFoldDB" id="A0A9D7SBK4"/>
<evidence type="ECO:0000313" key="2">
    <source>
        <dbReference type="EMBL" id="MBK9718793.1"/>
    </source>
</evidence>
<keyword evidence="1" id="KW-0472">Membrane</keyword>
<feature type="transmembrane region" description="Helical" evidence="1">
    <location>
        <begin position="201"/>
        <end position="222"/>
    </location>
</feature>
<evidence type="ECO:0000256" key="1">
    <source>
        <dbReference type="SAM" id="Phobius"/>
    </source>
</evidence>
<keyword evidence="1" id="KW-1133">Transmembrane helix</keyword>
<dbReference type="EMBL" id="JADKFW010000013">
    <property type="protein sequence ID" value="MBK9718793.1"/>
    <property type="molecule type" value="Genomic_DNA"/>
</dbReference>
<keyword evidence="1" id="KW-0812">Transmembrane</keyword>
<feature type="transmembrane region" description="Helical" evidence="1">
    <location>
        <begin position="234"/>
        <end position="258"/>
    </location>
</feature>
<feature type="transmembrane region" description="Helical" evidence="1">
    <location>
        <begin position="154"/>
        <end position="174"/>
    </location>
</feature>
<gene>
    <name evidence="2" type="ORF">IPO85_15000</name>
</gene>
<dbReference type="Proteomes" id="UP000808349">
    <property type="component" value="Unassembled WGS sequence"/>
</dbReference>
<evidence type="ECO:0008006" key="4">
    <source>
        <dbReference type="Google" id="ProtNLM"/>
    </source>
</evidence>
<accession>A0A9D7SBK4</accession>
<feature type="transmembrane region" description="Helical" evidence="1">
    <location>
        <begin position="119"/>
        <end position="142"/>
    </location>
</feature>
<feature type="transmembrane region" description="Helical" evidence="1">
    <location>
        <begin position="80"/>
        <end position="99"/>
    </location>
</feature>
<sequence>MLNWILDRKFKLLALASAICLLWMGSNAFQFLSELNFNDAQNGWTLVLILVLMPINWGLETLKIYKRAKLDLNFVDSYKTVLKGVALSFFTPLGLGQYLGRLGQQTETNALRLVPLSLMGSLIQTITNVSFGILMGYPIYSLRYSNLLQNDSTSIYLTLFVCVITLLGIIYFLFKKESKFKTLVGSYFPDIHTTIISTQDIISISVYSILRYGVFVIQFALLIRMHTDVNWSEIISAVSLIYLIQSLIILPVSLNGLIRGGLAVFVLDQWMSSNLAVGISWTLFWINIGLPAIFGIVILFIESNDKTRTELNRVEWYQKIK</sequence>
<organism evidence="2 3">
    <name type="scientific">Candidatus Defluviibacterium haderslevense</name>
    <dbReference type="NCBI Taxonomy" id="2981993"/>
    <lineage>
        <taxon>Bacteria</taxon>
        <taxon>Pseudomonadati</taxon>
        <taxon>Bacteroidota</taxon>
        <taxon>Saprospiria</taxon>
        <taxon>Saprospirales</taxon>
        <taxon>Saprospiraceae</taxon>
        <taxon>Candidatus Defluviibacterium</taxon>
    </lineage>
</organism>
<comment type="caution">
    <text evidence="2">The sequence shown here is derived from an EMBL/GenBank/DDBJ whole genome shotgun (WGS) entry which is preliminary data.</text>
</comment>
<name>A0A9D7SBK4_9BACT</name>
<proteinExistence type="predicted"/>
<feature type="transmembrane region" description="Helical" evidence="1">
    <location>
        <begin position="44"/>
        <end position="59"/>
    </location>
</feature>
<protein>
    <recommendedName>
        <fullName evidence="4">Flippase-like domain-containing protein</fullName>
    </recommendedName>
</protein>
<evidence type="ECO:0000313" key="3">
    <source>
        <dbReference type="Proteomes" id="UP000808349"/>
    </source>
</evidence>
<reference evidence="2 3" key="1">
    <citation type="submission" date="2020-10" db="EMBL/GenBank/DDBJ databases">
        <title>Connecting structure to function with the recovery of over 1000 high-quality activated sludge metagenome-assembled genomes encoding full-length rRNA genes using long-read sequencing.</title>
        <authorList>
            <person name="Singleton C.M."/>
            <person name="Petriglieri F."/>
            <person name="Kristensen J.M."/>
            <person name="Kirkegaard R.H."/>
            <person name="Michaelsen T.Y."/>
            <person name="Andersen M.H."/>
            <person name="Karst S.M."/>
            <person name="Dueholm M.S."/>
            <person name="Nielsen P.H."/>
            <person name="Albertsen M."/>
        </authorList>
    </citation>
    <scope>NUCLEOTIDE SEQUENCE [LARGE SCALE GENOMIC DNA]</scope>
    <source>
        <strain evidence="2">Ribe_18-Q3-R11-54_BAT3C.373</strain>
    </source>
</reference>